<feature type="transmembrane region" description="Helical" evidence="2">
    <location>
        <begin position="57"/>
        <end position="75"/>
    </location>
</feature>
<comment type="caution">
    <text evidence="3">The sequence shown here is derived from an EMBL/GenBank/DDBJ whole genome shotgun (WGS) entry which is preliminary data.</text>
</comment>
<keyword evidence="4" id="KW-1185">Reference proteome</keyword>
<evidence type="ECO:0000256" key="2">
    <source>
        <dbReference type="SAM" id="Phobius"/>
    </source>
</evidence>
<name>A0AAD9CX79_PAPLA</name>
<dbReference type="GO" id="GO:0006629">
    <property type="term" value="P:lipid metabolic process"/>
    <property type="evidence" value="ECO:0007669"/>
    <property type="project" value="InterPro"/>
</dbReference>
<organism evidence="3 4">
    <name type="scientific">Papiliotrema laurentii</name>
    <name type="common">Cryptococcus laurentii</name>
    <dbReference type="NCBI Taxonomy" id="5418"/>
    <lineage>
        <taxon>Eukaryota</taxon>
        <taxon>Fungi</taxon>
        <taxon>Dikarya</taxon>
        <taxon>Basidiomycota</taxon>
        <taxon>Agaricomycotina</taxon>
        <taxon>Tremellomycetes</taxon>
        <taxon>Tremellales</taxon>
        <taxon>Rhynchogastremaceae</taxon>
        <taxon>Papiliotrema</taxon>
    </lineage>
</organism>
<feature type="region of interest" description="Disordered" evidence="1">
    <location>
        <begin position="362"/>
        <end position="389"/>
    </location>
</feature>
<dbReference type="AlphaFoldDB" id="A0AAD9CX79"/>
<keyword evidence="2" id="KW-1133">Transmembrane helix</keyword>
<dbReference type="Proteomes" id="UP001182556">
    <property type="component" value="Unassembled WGS sequence"/>
</dbReference>
<protein>
    <recommendedName>
        <fullName evidence="5">Wax synthase domain-containing protein</fullName>
    </recommendedName>
</protein>
<evidence type="ECO:0000256" key="1">
    <source>
        <dbReference type="SAM" id="MobiDB-lite"/>
    </source>
</evidence>
<dbReference type="PANTHER" id="PTHR31595">
    <property type="entry name" value="LONG-CHAIN-ALCOHOL O-FATTY-ACYLTRANSFERASE 3-RELATED"/>
    <property type="match status" value="1"/>
</dbReference>
<feature type="transmembrane region" description="Helical" evidence="2">
    <location>
        <begin position="25"/>
        <end position="45"/>
    </location>
</feature>
<sequence length="532" mass="60713">MSWSFSKPPMPPWLSMTPPLKTHPLGAIDFLAFVSGMYIVVLALLAPPTPAWRLFRASAAAPFASLFFCYVAVYAKAKCYEDQWGTILFATWWTVHAFELLVFFPAEEYCYRVTPRPRTPATSPGPEDRGSNCPTLITKDGAGWSIEPVPQPWTWAKFWWAHSLWWSMRGIGWNFAPALPPSFRKPPYSPGSSRRQFVYARLRRYALNWILTDLLRSFANLSSASAFYSGKPGAPTYADLTQLQRGIYSTCMVLRIAFGMDRTHIPFGVVMVTLGGIMGWETELCSPWGWPPLFAPLSDTWKHPGLSRMWSRNWHQYFRPWLWKFGWIFLGEKVLRLPRSGFDIKGPPPFLVAGTAVDRASLSVPQSDPDTSGRVSPAHPLPTTPSRQPGSVRLSNLIKSVCVFALTGWIHDYPLYFLMHHTMPRGSWSWTDAIQTTPFFVSQPFGIALESAVKSAWRGWKVKNRPEWREKEPDSVVFCERLIGFVWTWTWLGWTAGWFVNGLVRLGYYRRGDGQQVFPSLLGGLIWGVWWH</sequence>
<dbReference type="InterPro" id="IPR044851">
    <property type="entry name" value="Wax_synthase"/>
</dbReference>
<dbReference type="EMBL" id="JAODAN010000006">
    <property type="protein sequence ID" value="KAK1923746.1"/>
    <property type="molecule type" value="Genomic_DNA"/>
</dbReference>
<feature type="compositionally biased region" description="Polar residues" evidence="1">
    <location>
        <begin position="363"/>
        <end position="374"/>
    </location>
</feature>
<gene>
    <name evidence="3" type="ORF">DB88DRAFT_492286</name>
</gene>
<accession>A0AAD9CX79</accession>
<keyword evidence="2" id="KW-0472">Membrane</keyword>
<feature type="transmembrane region" description="Helical" evidence="2">
    <location>
        <begin position="87"/>
        <end position="106"/>
    </location>
</feature>
<keyword evidence="2" id="KW-0812">Transmembrane</keyword>
<reference evidence="3" key="1">
    <citation type="submission" date="2023-02" db="EMBL/GenBank/DDBJ databases">
        <title>Identification and recombinant expression of a fungal hydrolase from Papiliotrema laurentii that hydrolyzes apple cutin and clears colloidal polyester polyurethane.</title>
        <authorList>
            <consortium name="DOE Joint Genome Institute"/>
            <person name="Roman V.A."/>
            <person name="Bojanowski C."/>
            <person name="Crable B.R."/>
            <person name="Wagner D.N."/>
            <person name="Hung C.S."/>
            <person name="Nadeau L.J."/>
            <person name="Schratz L."/>
            <person name="Haridas S."/>
            <person name="Pangilinan J."/>
            <person name="Lipzen A."/>
            <person name="Na H."/>
            <person name="Yan M."/>
            <person name="Ng V."/>
            <person name="Grigoriev I.V."/>
            <person name="Spatafora J.W."/>
            <person name="Barlow D."/>
            <person name="Biffinger J."/>
            <person name="Kelley-Loughnane N."/>
            <person name="Varaljay V.A."/>
            <person name="Crookes-Goodson W.J."/>
        </authorList>
    </citation>
    <scope>NUCLEOTIDE SEQUENCE</scope>
    <source>
        <strain evidence="3">5307AH</strain>
    </source>
</reference>
<evidence type="ECO:0000313" key="3">
    <source>
        <dbReference type="EMBL" id="KAK1923746.1"/>
    </source>
</evidence>
<dbReference type="PANTHER" id="PTHR31595:SF57">
    <property type="entry name" value="OS04G0481900 PROTEIN"/>
    <property type="match status" value="1"/>
</dbReference>
<evidence type="ECO:0008006" key="5">
    <source>
        <dbReference type="Google" id="ProtNLM"/>
    </source>
</evidence>
<dbReference type="GO" id="GO:0008374">
    <property type="term" value="F:O-acyltransferase activity"/>
    <property type="evidence" value="ECO:0007669"/>
    <property type="project" value="InterPro"/>
</dbReference>
<evidence type="ECO:0000313" key="4">
    <source>
        <dbReference type="Proteomes" id="UP001182556"/>
    </source>
</evidence>
<proteinExistence type="predicted"/>